<keyword evidence="2" id="KW-1185">Reference proteome</keyword>
<dbReference type="CDD" id="cd01301">
    <property type="entry name" value="rDP_like"/>
    <property type="match status" value="1"/>
</dbReference>
<reference evidence="1 2" key="1">
    <citation type="submission" date="2016-07" db="EMBL/GenBank/DDBJ databases">
        <title>Genome analysis of Flavihumibacter stibioxidans YS-17.</title>
        <authorList>
            <person name="Shi K."/>
            <person name="Han Y."/>
            <person name="Wang G."/>
        </authorList>
    </citation>
    <scope>NUCLEOTIDE SEQUENCE [LARGE SCALE GENOMIC DNA]</scope>
    <source>
        <strain evidence="1 2">YS-17</strain>
    </source>
</reference>
<dbReference type="PROSITE" id="PS51365">
    <property type="entry name" value="RENAL_DIPEPTIDASE_2"/>
    <property type="match status" value="1"/>
</dbReference>
<dbReference type="EMBL" id="MBUA01000023">
    <property type="protein sequence ID" value="MBC6491998.1"/>
    <property type="molecule type" value="Genomic_DNA"/>
</dbReference>
<dbReference type="Pfam" id="PF01244">
    <property type="entry name" value="Peptidase_M19"/>
    <property type="match status" value="1"/>
</dbReference>
<evidence type="ECO:0000313" key="2">
    <source>
        <dbReference type="Proteomes" id="UP000765802"/>
    </source>
</evidence>
<sequence>MNTPIKLSKLILLSAAAIFLQTAGIAQKNLHENSIVIDAHNDVLSSATLKGLNIEDDLSGKTHSDLARFRKGGIDIQIFSIFCDERYGAGTAFNHALREMDSLDAIVARNPTKMMLVNNLADLREAVRSRRLGAMKGVEGGHMIEDKMEYLDSLYKRGARYLTLTWNNSTSWASSAWDENYLDAGKPTTITKKGLNDFGKQVVRRMNELGMLVDLSHVGVQTFYDALATTTKPVIVSHSCVHAICPVPRNLDDDQIKAIAKNGGVIHLNFYSGFLDSNYTRNKNAFFANHREEVDSLKLLKLPEYEIAELIAKKYPEEAEALRPSMNVLLDHLDYIVNLIGVEHVGIGSDFDGIDSAPQDLDGVEDMPILTSALIVRGYSRKDIRKILGGNFIRVFKAAGAR</sequence>
<dbReference type="RefSeq" id="WP_187257308.1">
    <property type="nucleotide sequence ID" value="NZ_JBHULF010000007.1"/>
</dbReference>
<dbReference type="InterPro" id="IPR032466">
    <property type="entry name" value="Metal_Hydrolase"/>
</dbReference>
<dbReference type="PANTHER" id="PTHR10443">
    <property type="entry name" value="MICROSOMAL DIPEPTIDASE"/>
    <property type="match status" value="1"/>
</dbReference>
<comment type="caution">
    <text evidence="1">The sequence shown here is derived from an EMBL/GenBank/DDBJ whole genome shotgun (WGS) entry which is preliminary data.</text>
</comment>
<protein>
    <submittedName>
        <fullName evidence="1">Dipeptidase</fullName>
    </submittedName>
</protein>
<dbReference type="SUPFAM" id="SSF51556">
    <property type="entry name" value="Metallo-dependent hydrolases"/>
    <property type="match status" value="1"/>
</dbReference>
<evidence type="ECO:0000313" key="1">
    <source>
        <dbReference type="EMBL" id="MBC6491998.1"/>
    </source>
</evidence>
<accession>A0ABR7MAD2</accession>
<dbReference type="Gene3D" id="3.20.20.140">
    <property type="entry name" value="Metal-dependent hydrolases"/>
    <property type="match status" value="1"/>
</dbReference>
<gene>
    <name evidence="1" type="ORF">BC349_13120</name>
</gene>
<organism evidence="1 2">
    <name type="scientific">Flavihumibacter stibioxidans</name>
    <dbReference type="NCBI Taxonomy" id="1834163"/>
    <lineage>
        <taxon>Bacteria</taxon>
        <taxon>Pseudomonadati</taxon>
        <taxon>Bacteroidota</taxon>
        <taxon>Chitinophagia</taxon>
        <taxon>Chitinophagales</taxon>
        <taxon>Chitinophagaceae</taxon>
        <taxon>Flavihumibacter</taxon>
    </lineage>
</organism>
<dbReference type="PANTHER" id="PTHR10443:SF12">
    <property type="entry name" value="DIPEPTIDASE"/>
    <property type="match status" value="1"/>
</dbReference>
<dbReference type="Proteomes" id="UP000765802">
    <property type="component" value="Unassembled WGS sequence"/>
</dbReference>
<proteinExistence type="predicted"/>
<name>A0ABR7MAD2_9BACT</name>
<dbReference type="InterPro" id="IPR008257">
    <property type="entry name" value="Pept_M19"/>
</dbReference>